<feature type="chain" id="PRO_5006422917" description="WWE domain-containing protein" evidence="2">
    <location>
        <begin position="22"/>
        <end position="175"/>
    </location>
</feature>
<dbReference type="AlphaFoldDB" id="A0A0R2RR27"/>
<dbReference type="EMBL" id="LIBO01000047">
    <property type="protein sequence ID" value="KRO62659.1"/>
    <property type="molecule type" value="Genomic_DNA"/>
</dbReference>
<reference evidence="3 4" key="1">
    <citation type="submission" date="2015-10" db="EMBL/GenBank/DDBJ databases">
        <title>Metagenome-Assembled Genomes uncover a global brackish microbiome.</title>
        <authorList>
            <person name="Hugerth L.W."/>
            <person name="Larsson J."/>
            <person name="Alneberg J."/>
            <person name="Lindh M.V."/>
            <person name="Legrand C."/>
            <person name="Pinhassi J."/>
            <person name="Andersson A.F."/>
        </authorList>
    </citation>
    <scope>NUCLEOTIDE SEQUENCE [LARGE SCALE GENOMIC DNA]</scope>
    <source>
        <strain evidence="3">BACL18 MAG-120507-bin52</strain>
    </source>
</reference>
<dbReference type="Proteomes" id="UP000051269">
    <property type="component" value="Unassembled WGS sequence"/>
</dbReference>
<evidence type="ECO:0008006" key="5">
    <source>
        <dbReference type="Google" id="ProtNLM"/>
    </source>
</evidence>
<sequence>MAFSGARSAVALLLLPSLLCAGELLREDDPRTTVIPRQVGRNLYRYCAPKESTFWKYDSDGNEWRKDTYGTIWKKEASSDPFQKGSWEIDGFDRRQATRIGQDTFMQFQLNADGSVKPQSVRRTTWTANVDPAPSTLPTHMRKADLNGPRPLTQPANFEKERAKLIPTANPAAPK</sequence>
<organism evidence="3 4">
    <name type="scientific">Verrucomicrobia subdivision 6 bacterium BACL9 MAG-120507-bin52</name>
    <dbReference type="NCBI Taxonomy" id="1655590"/>
    <lineage>
        <taxon>Bacteria</taxon>
        <taxon>Pseudomonadati</taxon>
        <taxon>Verrucomicrobiota</taxon>
        <taxon>Verrucomicrobiia</taxon>
        <taxon>Verrucomicrobiales</taxon>
        <taxon>Verrucomicrobia subdivision 6</taxon>
    </lineage>
</organism>
<accession>A0A0R2RR27</accession>
<evidence type="ECO:0000313" key="4">
    <source>
        <dbReference type="Proteomes" id="UP000051269"/>
    </source>
</evidence>
<comment type="caution">
    <text evidence="3">The sequence shown here is derived from an EMBL/GenBank/DDBJ whole genome shotgun (WGS) entry which is preliminary data.</text>
</comment>
<evidence type="ECO:0000256" key="1">
    <source>
        <dbReference type="SAM" id="MobiDB-lite"/>
    </source>
</evidence>
<name>A0A0R2RR27_9BACT</name>
<feature type="signal peptide" evidence="2">
    <location>
        <begin position="1"/>
        <end position="21"/>
    </location>
</feature>
<feature type="region of interest" description="Disordered" evidence="1">
    <location>
        <begin position="130"/>
        <end position="175"/>
    </location>
</feature>
<gene>
    <name evidence="3" type="ORF">ABR82_08110</name>
</gene>
<evidence type="ECO:0000313" key="3">
    <source>
        <dbReference type="EMBL" id="KRO62659.1"/>
    </source>
</evidence>
<protein>
    <recommendedName>
        <fullName evidence="5">WWE domain-containing protein</fullName>
    </recommendedName>
</protein>
<evidence type="ECO:0000256" key="2">
    <source>
        <dbReference type="SAM" id="SignalP"/>
    </source>
</evidence>
<proteinExistence type="predicted"/>
<keyword evidence="2" id="KW-0732">Signal</keyword>